<proteinExistence type="predicted"/>
<dbReference type="EMBL" id="JX515588">
    <property type="protein sequence ID" value="AGO89046.1"/>
    <property type="molecule type" value="Genomic_DNA"/>
</dbReference>
<name>W8CTX6_RAOPL</name>
<evidence type="ECO:0000313" key="1">
    <source>
        <dbReference type="EMBL" id="AGO89046.1"/>
    </source>
</evidence>
<reference evidence="1" key="1">
    <citation type="journal article" date="2014" name="PLoS ONE">
        <title>Sequential Isolation in a Patient of Raoultella planticola and Escherichia coli Bearing a Novel ISCR1 Element Carrying blaNDM-1.</title>
        <authorList>
            <person name="Li J."/>
            <person name="Lan R."/>
            <person name="Xiong Y."/>
            <person name="Ye C."/>
            <person name="Yuan M."/>
            <person name="Liu X."/>
            <person name="Chen X."/>
            <person name="Yu D."/>
            <person name="Liu B."/>
            <person name="Lin W."/>
            <person name="Bai X."/>
            <person name="Wang Y."/>
            <person name="Sun Q."/>
            <person name="Wang Y."/>
            <person name="Zhao H."/>
            <person name="Meng Q."/>
            <person name="Chen Q."/>
            <person name="Zhao A."/>
            <person name="Xu J."/>
        </authorList>
    </citation>
    <scope>NUCLEOTIDE SEQUENCE</scope>
    <source>
        <strain evidence="1">KpNDM1</strain>
        <plasmid evidence="1">pKpNDM1</plasmid>
    </source>
</reference>
<organism evidence="1">
    <name type="scientific">Raoultella planticola</name>
    <name type="common">Klebsiella planticola</name>
    <dbReference type="NCBI Taxonomy" id="575"/>
    <lineage>
        <taxon>Bacteria</taxon>
        <taxon>Pseudomonadati</taxon>
        <taxon>Pseudomonadota</taxon>
        <taxon>Gammaproteobacteria</taxon>
        <taxon>Enterobacterales</taxon>
        <taxon>Enterobacteriaceae</taxon>
        <taxon>Klebsiella/Raoultella group</taxon>
        <taxon>Raoultella</taxon>
    </lineage>
</organism>
<gene>
    <name evidence="1" type="ORF">pKpNDM1_00146</name>
</gene>
<geneLocation type="plasmid" evidence="1">
    <name>pKpNDM1</name>
</geneLocation>
<keyword evidence="1" id="KW-0614">Plasmid</keyword>
<protein>
    <submittedName>
        <fullName evidence="1">Uncharacterized protein</fullName>
    </submittedName>
</protein>
<dbReference type="AlphaFoldDB" id="W8CTX6"/>
<sequence>MEGVEMRTTVRAESTARRFPSSLEMVSLIFAVIA</sequence>
<accession>W8CTX6</accession>